<feature type="compositionally biased region" description="Low complexity" evidence="2">
    <location>
        <begin position="414"/>
        <end position="424"/>
    </location>
</feature>
<dbReference type="InterPro" id="IPR008936">
    <property type="entry name" value="Rho_GTPase_activation_prot"/>
</dbReference>
<evidence type="ECO:0000313" key="4">
    <source>
        <dbReference type="EMBL" id="BET01845.1"/>
    </source>
</evidence>
<keyword evidence="1" id="KW-0343">GTPase activation</keyword>
<dbReference type="Gene3D" id="1.10.555.10">
    <property type="entry name" value="Rho GTPase activation protein"/>
    <property type="match status" value="1"/>
</dbReference>
<dbReference type="EMBL" id="AP028921">
    <property type="protein sequence ID" value="BET01845.1"/>
    <property type="molecule type" value="Genomic_DNA"/>
</dbReference>
<gene>
    <name evidence="4" type="ORF">NTJ_14664</name>
</gene>
<feature type="region of interest" description="Disordered" evidence="2">
    <location>
        <begin position="678"/>
        <end position="720"/>
    </location>
</feature>
<name>A0ABN7BBU0_9HEMI</name>
<evidence type="ECO:0000259" key="3">
    <source>
        <dbReference type="PROSITE" id="PS50238"/>
    </source>
</evidence>
<feature type="domain" description="Rho-GAP" evidence="3">
    <location>
        <begin position="54"/>
        <end position="246"/>
    </location>
</feature>
<dbReference type="Proteomes" id="UP001307889">
    <property type="component" value="Chromosome 13"/>
</dbReference>
<dbReference type="Pfam" id="PF00620">
    <property type="entry name" value="RhoGAP"/>
    <property type="match status" value="1"/>
</dbReference>
<dbReference type="PROSITE" id="PS50238">
    <property type="entry name" value="RHOGAP"/>
    <property type="match status" value="1"/>
</dbReference>
<organism evidence="4 5">
    <name type="scientific">Nesidiocoris tenuis</name>
    <dbReference type="NCBI Taxonomy" id="355587"/>
    <lineage>
        <taxon>Eukaryota</taxon>
        <taxon>Metazoa</taxon>
        <taxon>Ecdysozoa</taxon>
        <taxon>Arthropoda</taxon>
        <taxon>Hexapoda</taxon>
        <taxon>Insecta</taxon>
        <taxon>Pterygota</taxon>
        <taxon>Neoptera</taxon>
        <taxon>Paraneoptera</taxon>
        <taxon>Hemiptera</taxon>
        <taxon>Heteroptera</taxon>
        <taxon>Panheteroptera</taxon>
        <taxon>Cimicomorpha</taxon>
        <taxon>Miridae</taxon>
        <taxon>Dicyphina</taxon>
        <taxon>Nesidiocoris</taxon>
    </lineage>
</organism>
<dbReference type="InterPro" id="IPR000198">
    <property type="entry name" value="RhoGAP_dom"/>
</dbReference>
<feature type="region of interest" description="Disordered" evidence="2">
    <location>
        <begin position="354"/>
        <end position="379"/>
    </location>
</feature>
<evidence type="ECO:0000256" key="1">
    <source>
        <dbReference type="ARBA" id="ARBA00022468"/>
    </source>
</evidence>
<dbReference type="PANTHER" id="PTHR14963">
    <property type="entry name" value="RHO GTPASE ACTIVATING PROTEIN 18,19-RELATED"/>
    <property type="match status" value="1"/>
</dbReference>
<proteinExistence type="predicted"/>
<dbReference type="PANTHER" id="PTHR14963:SF7">
    <property type="entry name" value="RHO GTPASE-ACTIVATING PROTEIN 19"/>
    <property type="match status" value="1"/>
</dbReference>
<evidence type="ECO:0000256" key="2">
    <source>
        <dbReference type="SAM" id="MobiDB-lite"/>
    </source>
</evidence>
<protein>
    <submittedName>
        <fullName evidence="4">Rho GTPase activating protein</fullName>
    </submittedName>
</protein>
<feature type="compositionally biased region" description="Basic and acidic residues" evidence="2">
    <location>
        <begin position="596"/>
        <end position="607"/>
    </location>
</feature>
<accession>A0ABN7BBU0</accession>
<reference evidence="4 5" key="1">
    <citation type="submission" date="2023-09" db="EMBL/GenBank/DDBJ databases">
        <title>Nesidiocoris tenuis whole genome shotgun sequence.</title>
        <authorList>
            <person name="Shibata T."/>
            <person name="Shimoda M."/>
            <person name="Kobayashi T."/>
            <person name="Uehara T."/>
        </authorList>
    </citation>
    <scope>NUCLEOTIDE SEQUENCE [LARGE SCALE GENOMIC DNA]</scope>
    <source>
        <strain evidence="4 5">Japan</strain>
    </source>
</reference>
<feature type="region of interest" description="Disordered" evidence="2">
    <location>
        <begin position="596"/>
        <end position="618"/>
    </location>
</feature>
<feature type="region of interest" description="Disordered" evidence="2">
    <location>
        <begin position="395"/>
        <end position="447"/>
    </location>
</feature>
<dbReference type="SMART" id="SM00324">
    <property type="entry name" value="RhoGAP"/>
    <property type="match status" value="1"/>
</dbReference>
<evidence type="ECO:0000313" key="5">
    <source>
        <dbReference type="Proteomes" id="UP001307889"/>
    </source>
</evidence>
<sequence length="720" mass="78926">MHLSFVLDLTLSDTESEGTPDKPKSRPLKWSIAPFTKRIKNLTKEIVKEGETCTPLTKNMLTQANKLITFLSQEENIVQEGLFRRSGKLTRQQELKASLVKNDPVDLSCYSVHDIATVLKGMLAELPEPLLTETYYPAYSQIAELCCGSPTTGLSPPVKARILRSLQLLCLLLPRENRWLLKNLLSLLHSTAGHEDSNRMSPQNLATLFTPHLLCSRKLSAEGFHSTAQTLSCVVVFMINESEEIFGIPEVLATDIHAYWENKEKNTFLERSISEAKTVFSFTDRALSLKEDAVNPTETALAQLYAHIQGLPDSSHKKRLIKQFNKENGNGTPRTKSLGVTIKKNIFSKNSKTKGLPDFSRLKNDSLPPPNNILSPKAKIARTPLATKLRLNLAGGCSDGKKSSSSSLDMPATENSDSLSMSESSHAESSEEADQLESFPNGPDIFETPSRHFIRGVTPAVDVLTSTPSLCATSAVTPIGPPDDMSPITRSAQRMPKAMQEAMITPRSRKPVVALSGSNLCQPSGNSVWTAKELSWGQCPSEILEKDVNLQSRFVQDTMAAPQSRGLVAVSNGPEPCRRNNLTWIPSQAISYGRVEKENVTNEKKTETSALEDDEEDPLTSPFRDYLFSRSVLTTSPVDLSFSSRTGDFDPSTSGDDTGARLSDSLLYILDGGSPTSLRNSASRLKRSRDHSQDETSRGGKRSGFDSSGLGCDAITETSL</sequence>
<keyword evidence="5" id="KW-1185">Reference proteome</keyword>
<dbReference type="SUPFAM" id="SSF48350">
    <property type="entry name" value="GTPase activation domain, GAP"/>
    <property type="match status" value="1"/>
</dbReference>